<name>A0A839UNP9_9GAMM</name>
<evidence type="ECO:0000256" key="2">
    <source>
        <dbReference type="ARBA" id="ARBA00008226"/>
    </source>
</evidence>
<dbReference type="InterPro" id="IPR008909">
    <property type="entry name" value="DALR_anticod-bd"/>
</dbReference>
<feature type="domain" description="DALR anticodon binding" evidence="12">
    <location>
        <begin position="580"/>
        <end position="676"/>
    </location>
</feature>
<dbReference type="Pfam" id="PF02092">
    <property type="entry name" value="tRNA_synt_2f"/>
    <property type="match status" value="1"/>
</dbReference>
<organism evidence="13 14">
    <name type="scientific">Simiduia aestuariiviva</name>
    <dbReference type="NCBI Taxonomy" id="1510459"/>
    <lineage>
        <taxon>Bacteria</taxon>
        <taxon>Pseudomonadati</taxon>
        <taxon>Pseudomonadota</taxon>
        <taxon>Gammaproteobacteria</taxon>
        <taxon>Cellvibrionales</taxon>
        <taxon>Cellvibrionaceae</taxon>
        <taxon>Simiduia</taxon>
    </lineage>
</organism>
<dbReference type="PROSITE" id="PS50861">
    <property type="entry name" value="AA_TRNA_LIGASE_II_GLYAB"/>
    <property type="match status" value="1"/>
</dbReference>
<comment type="similarity">
    <text evidence="2 11">Belongs to the class-II aminoacyl-tRNA synthetase family.</text>
</comment>
<evidence type="ECO:0000256" key="5">
    <source>
        <dbReference type="ARBA" id="ARBA00022598"/>
    </source>
</evidence>
<keyword evidence="7 11" id="KW-0067">ATP-binding</keyword>
<dbReference type="GO" id="GO:0006426">
    <property type="term" value="P:glycyl-tRNA aminoacylation"/>
    <property type="evidence" value="ECO:0007669"/>
    <property type="project" value="UniProtKB-UniRule"/>
</dbReference>
<dbReference type="GO" id="GO:0004820">
    <property type="term" value="F:glycine-tRNA ligase activity"/>
    <property type="evidence" value="ECO:0007669"/>
    <property type="project" value="UniProtKB-UniRule"/>
</dbReference>
<dbReference type="GO" id="GO:0006420">
    <property type="term" value="P:arginyl-tRNA aminoacylation"/>
    <property type="evidence" value="ECO:0007669"/>
    <property type="project" value="InterPro"/>
</dbReference>
<accession>A0A839UNP9</accession>
<evidence type="ECO:0000313" key="13">
    <source>
        <dbReference type="EMBL" id="MBB3169814.1"/>
    </source>
</evidence>
<evidence type="ECO:0000256" key="11">
    <source>
        <dbReference type="HAMAP-Rule" id="MF_00255"/>
    </source>
</evidence>
<dbReference type="HAMAP" id="MF_00255">
    <property type="entry name" value="Gly_tRNA_synth_beta"/>
    <property type="match status" value="1"/>
</dbReference>
<protein>
    <recommendedName>
        <fullName evidence="11">Glycine--tRNA ligase beta subunit</fullName>
        <ecNumber evidence="11">6.1.1.14</ecNumber>
    </recommendedName>
    <alternativeName>
        <fullName evidence="11">Glycyl-tRNA synthetase beta subunit</fullName>
        <shortName evidence="11">GlyRS</shortName>
    </alternativeName>
</protein>
<comment type="subunit">
    <text evidence="3 11">Tetramer of two alpha and two beta subunits.</text>
</comment>
<evidence type="ECO:0000256" key="4">
    <source>
        <dbReference type="ARBA" id="ARBA00022490"/>
    </source>
</evidence>
<keyword evidence="8 11" id="KW-0648">Protein biosynthesis</keyword>
<dbReference type="PANTHER" id="PTHR30075:SF2">
    <property type="entry name" value="GLYCINE--TRNA LIGASE, CHLOROPLASTIC_MITOCHONDRIAL 2"/>
    <property type="match status" value="1"/>
</dbReference>
<sequence>MSQHTLLIEVGTEELPPKALKSLSQAFSQSIVNSLTAQGLDVGAVTSFAAPRRLAVSIAKVPSATPLNEVEMWGPPAHIAFDKDGEPTKAGIAFAQKNGVDINALSVANDGKIDKVFVQIKQGGDAVAALLAPIVEQALAELPIPKRMRWGAKRVEFVRPVHWLVMLHGDQIVDGQVMGLQSGRNSRGHRFHCNEAVPIATADNYAAALEAAYVLADYDARQQRIVSQVEACANQLGGIAQMAPSLLDEVTALVEWPVALAGKFESRFLAVPAEALISSMGEHQKYFHLTDTNGALLPYFITVANLESKDPAQVIDGNERVIRPRLSDAAFFFETDKKVSLESQRERLKNIVFQAKLGTIFDKTERVAKLAKSIAERVNGNAEKAERAGILCKSDLVTNMVGEFDTMQGIAGYYYALNDGEDNEVAQALNEQYLPRFAGDQLPQTQTGTLLALADRLDTLVGIFGIGQQPTGSKDPFALRRASLGVLRLLVEKQLPLDLRELLEAAIAQHAALPAADGLTDTVLQYMLDRFRAWYEDAQIAPEIFMAVSAKDLSQPLDIDNRVKAVQAFAQLPEADALAAANKRVANILAKLDQQPSQGVNTALLKDDAERALAEAITQQKSTIAPLFANSHYTEVLSSLAGMQSTVDTFFDQVMVMADDIAVRNNRLALLAELRALFLDVADISLLVRAKA</sequence>
<dbReference type="GO" id="GO:0004814">
    <property type="term" value="F:arginine-tRNA ligase activity"/>
    <property type="evidence" value="ECO:0007669"/>
    <property type="project" value="InterPro"/>
</dbReference>
<dbReference type="PANTHER" id="PTHR30075">
    <property type="entry name" value="GLYCYL-TRNA SYNTHETASE"/>
    <property type="match status" value="1"/>
</dbReference>
<dbReference type="SUPFAM" id="SSF109604">
    <property type="entry name" value="HD-domain/PDEase-like"/>
    <property type="match status" value="1"/>
</dbReference>
<gene>
    <name evidence="11" type="primary">glyS</name>
    <name evidence="13" type="ORF">FHS30_003027</name>
</gene>
<dbReference type="Pfam" id="PF05746">
    <property type="entry name" value="DALR_1"/>
    <property type="match status" value="1"/>
</dbReference>
<dbReference type="EMBL" id="JACHXZ010000004">
    <property type="protein sequence ID" value="MBB3169814.1"/>
    <property type="molecule type" value="Genomic_DNA"/>
</dbReference>
<dbReference type="NCBIfam" id="TIGR00211">
    <property type="entry name" value="glyS"/>
    <property type="match status" value="1"/>
</dbReference>
<evidence type="ECO:0000313" key="14">
    <source>
        <dbReference type="Proteomes" id="UP000559987"/>
    </source>
</evidence>
<keyword evidence="4 11" id="KW-0963">Cytoplasm</keyword>
<comment type="subcellular location">
    <subcellularLocation>
        <location evidence="1 11">Cytoplasm</location>
    </subcellularLocation>
</comment>
<evidence type="ECO:0000256" key="9">
    <source>
        <dbReference type="ARBA" id="ARBA00023146"/>
    </source>
</evidence>
<comment type="catalytic activity">
    <reaction evidence="10 11">
        <text>tRNA(Gly) + glycine + ATP = glycyl-tRNA(Gly) + AMP + diphosphate</text>
        <dbReference type="Rhea" id="RHEA:16013"/>
        <dbReference type="Rhea" id="RHEA-COMP:9664"/>
        <dbReference type="Rhea" id="RHEA-COMP:9683"/>
        <dbReference type="ChEBI" id="CHEBI:30616"/>
        <dbReference type="ChEBI" id="CHEBI:33019"/>
        <dbReference type="ChEBI" id="CHEBI:57305"/>
        <dbReference type="ChEBI" id="CHEBI:78442"/>
        <dbReference type="ChEBI" id="CHEBI:78522"/>
        <dbReference type="ChEBI" id="CHEBI:456215"/>
        <dbReference type="EC" id="6.1.1.14"/>
    </reaction>
</comment>
<dbReference type="EC" id="6.1.1.14" evidence="11"/>
<keyword evidence="5 11" id="KW-0436">Ligase</keyword>
<evidence type="ECO:0000256" key="8">
    <source>
        <dbReference type="ARBA" id="ARBA00022917"/>
    </source>
</evidence>
<dbReference type="RefSeq" id="WP_183911300.1">
    <property type="nucleotide sequence ID" value="NZ_JACHXZ010000004.1"/>
</dbReference>
<evidence type="ECO:0000256" key="1">
    <source>
        <dbReference type="ARBA" id="ARBA00004496"/>
    </source>
</evidence>
<keyword evidence="9 11" id="KW-0030">Aminoacyl-tRNA synthetase</keyword>
<proteinExistence type="inferred from homology"/>
<reference evidence="13 14" key="1">
    <citation type="submission" date="2020-08" db="EMBL/GenBank/DDBJ databases">
        <title>Genomic Encyclopedia of Type Strains, Phase III (KMG-III): the genomes of soil and plant-associated and newly described type strains.</title>
        <authorList>
            <person name="Whitman W."/>
        </authorList>
    </citation>
    <scope>NUCLEOTIDE SEQUENCE [LARGE SCALE GENOMIC DNA]</scope>
    <source>
        <strain evidence="13 14">CECT 8571</strain>
    </source>
</reference>
<dbReference type="Proteomes" id="UP000559987">
    <property type="component" value="Unassembled WGS sequence"/>
</dbReference>
<dbReference type="InterPro" id="IPR015944">
    <property type="entry name" value="Gly-tRNA-synth_bsu"/>
</dbReference>
<dbReference type="GO" id="GO:0005829">
    <property type="term" value="C:cytosol"/>
    <property type="evidence" value="ECO:0007669"/>
    <property type="project" value="TreeGrafter"/>
</dbReference>
<evidence type="ECO:0000256" key="7">
    <source>
        <dbReference type="ARBA" id="ARBA00022840"/>
    </source>
</evidence>
<dbReference type="PRINTS" id="PR01045">
    <property type="entry name" value="TRNASYNTHGB"/>
</dbReference>
<keyword evidence="6 11" id="KW-0547">Nucleotide-binding</keyword>
<keyword evidence="14" id="KW-1185">Reference proteome</keyword>
<evidence type="ECO:0000256" key="10">
    <source>
        <dbReference type="ARBA" id="ARBA00047937"/>
    </source>
</evidence>
<comment type="caution">
    <text evidence="13">The sequence shown here is derived from an EMBL/GenBank/DDBJ whole genome shotgun (WGS) entry which is preliminary data.</text>
</comment>
<dbReference type="Gene3D" id="1.10.730.10">
    <property type="entry name" value="Isoleucyl-tRNA Synthetase, Domain 1"/>
    <property type="match status" value="1"/>
</dbReference>
<evidence type="ECO:0000256" key="3">
    <source>
        <dbReference type="ARBA" id="ARBA00011209"/>
    </source>
</evidence>
<dbReference type="AlphaFoldDB" id="A0A839UNP9"/>
<evidence type="ECO:0000256" key="6">
    <source>
        <dbReference type="ARBA" id="ARBA00022741"/>
    </source>
</evidence>
<dbReference type="InterPro" id="IPR006194">
    <property type="entry name" value="Gly-tRNA-synth_heterodimer"/>
</dbReference>
<dbReference type="GO" id="GO:0005524">
    <property type="term" value="F:ATP binding"/>
    <property type="evidence" value="ECO:0007669"/>
    <property type="project" value="UniProtKB-UniRule"/>
</dbReference>
<evidence type="ECO:0000259" key="12">
    <source>
        <dbReference type="Pfam" id="PF05746"/>
    </source>
</evidence>